<dbReference type="InterPro" id="IPR029057">
    <property type="entry name" value="PRTase-like"/>
</dbReference>
<dbReference type="Gene3D" id="3.40.50.2020">
    <property type="match status" value="1"/>
</dbReference>
<organism evidence="2 3">
    <name type="scientific">Candidatus Roizmanbacteria bacterium CG23_combo_of_CG06-09_8_20_14_all_35_49</name>
    <dbReference type="NCBI Taxonomy" id="1974863"/>
    <lineage>
        <taxon>Bacteria</taxon>
        <taxon>Candidatus Roizmaniibacteriota</taxon>
    </lineage>
</organism>
<dbReference type="Proteomes" id="UP000231025">
    <property type="component" value="Unassembled WGS sequence"/>
</dbReference>
<evidence type="ECO:0000259" key="1">
    <source>
        <dbReference type="Pfam" id="PF00156"/>
    </source>
</evidence>
<dbReference type="GO" id="GO:0016757">
    <property type="term" value="F:glycosyltransferase activity"/>
    <property type="evidence" value="ECO:0007669"/>
    <property type="project" value="UniProtKB-KW"/>
</dbReference>
<dbReference type="Pfam" id="PF00156">
    <property type="entry name" value="Pribosyltran"/>
    <property type="match status" value="1"/>
</dbReference>
<gene>
    <name evidence="2" type="ORF">COX47_00260</name>
</gene>
<reference evidence="2 3" key="1">
    <citation type="submission" date="2017-09" db="EMBL/GenBank/DDBJ databases">
        <title>Depth-based differentiation of microbial function through sediment-hosted aquifers and enrichment of novel symbionts in the deep terrestrial subsurface.</title>
        <authorList>
            <person name="Probst A.J."/>
            <person name="Ladd B."/>
            <person name="Jarett J.K."/>
            <person name="Geller-Mcgrath D.E."/>
            <person name="Sieber C.M."/>
            <person name="Emerson J.B."/>
            <person name="Anantharaman K."/>
            <person name="Thomas B.C."/>
            <person name="Malmstrom R."/>
            <person name="Stieglmeier M."/>
            <person name="Klingl A."/>
            <person name="Woyke T."/>
            <person name="Ryan C.M."/>
            <person name="Banfield J.F."/>
        </authorList>
    </citation>
    <scope>NUCLEOTIDE SEQUENCE [LARGE SCALE GENOMIC DNA]</scope>
    <source>
        <strain evidence="2">CG23_combo_of_CG06-09_8_20_14_all_35_49</strain>
    </source>
</reference>
<keyword evidence="2" id="KW-0328">Glycosyltransferase</keyword>
<dbReference type="Gene3D" id="3.30.1310.20">
    <property type="entry name" value="PRTase-like"/>
    <property type="match status" value="1"/>
</dbReference>
<accession>A0A2G9Y7Y6</accession>
<dbReference type="InterPro" id="IPR000836">
    <property type="entry name" value="PRTase_dom"/>
</dbReference>
<name>A0A2G9Y7Y6_9BACT</name>
<comment type="caution">
    <text evidence="2">The sequence shown here is derived from an EMBL/GenBank/DDBJ whole genome shotgun (WGS) entry which is preliminary data.</text>
</comment>
<feature type="domain" description="Phosphoribosyltransferase" evidence="1">
    <location>
        <begin position="14"/>
        <end position="155"/>
    </location>
</feature>
<sequence length="208" mass="23579">MFMLFKDRTDAGKKLANLLKKKLRKVDYVISLLRGGVIVGQEIDRKFKASHFFLPVAKISHPFNPELAVGALCFSKIYLENQNISEINFQIKLAKEKFASYLKRFSLKKTLYKKLMNKVVVLVDDGIATGSTVKAAALFLKSQKPKKLILASPVAPTDFHPDLFDQTVIFHRDPFLSAISQYYESFPQVDDDKILRLLRPPSKVGSSQ</sequence>
<dbReference type="CDD" id="cd06223">
    <property type="entry name" value="PRTases_typeI"/>
    <property type="match status" value="1"/>
</dbReference>
<dbReference type="AlphaFoldDB" id="A0A2G9Y7Y6"/>
<dbReference type="SUPFAM" id="SSF53271">
    <property type="entry name" value="PRTase-like"/>
    <property type="match status" value="1"/>
</dbReference>
<protein>
    <submittedName>
        <fullName evidence="2">Phosphoribosyltransferase</fullName>
    </submittedName>
</protein>
<dbReference type="EMBL" id="PCRE01000004">
    <property type="protein sequence ID" value="PIP15340.1"/>
    <property type="molecule type" value="Genomic_DNA"/>
</dbReference>
<evidence type="ECO:0000313" key="2">
    <source>
        <dbReference type="EMBL" id="PIP15340.1"/>
    </source>
</evidence>
<proteinExistence type="predicted"/>
<keyword evidence="2" id="KW-0808">Transferase</keyword>
<evidence type="ECO:0000313" key="3">
    <source>
        <dbReference type="Proteomes" id="UP000231025"/>
    </source>
</evidence>